<evidence type="ECO:0008006" key="3">
    <source>
        <dbReference type="Google" id="ProtNLM"/>
    </source>
</evidence>
<protein>
    <recommendedName>
        <fullName evidence="3">N-acetylmuramoyl-L-alanine amidase</fullName>
    </recommendedName>
</protein>
<dbReference type="Proteomes" id="UP000014020">
    <property type="component" value="Unassembled WGS sequence"/>
</dbReference>
<accession>R8NIP3</accession>
<dbReference type="HOGENOM" id="CLU_183534_0_0_9"/>
<name>R8NIP3_BACCX</name>
<dbReference type="AlphaFoldDB" id="R8NIP3"/>
<evidence type="ECO:0000313" key="1">
    <source>
        <dbReference type="EMBL" id="EOP46371.1"/>
    </source>
</evidence>
<reference evidence="2" key="1">
    <citation type="submission" date="2012-12" db="EMBL/GenBank/DDBJ databases">
        <title>The genome sequence of Bacillus cereus VD146.</title>
        <authorList>
            <consortium name="The Broad Institute Genome Sequencing Platform"/>
            <consortium name="The Broad Institute Genome Sequencing Center for Infectious Disease"/>
            <person name="Feldgarden M."/>
            <person name="Van der Auwera G.A."/>
            <person name="Mahillon J."/>
            <person name="Duprez V."/>
            <person name="Timmery S."/>
            <person name="Mattelet C."/>
            <person name="Dierick K."/>
            <person name="Sun M."/>
            <person name="Yu Z."/>
            <person name="Zhu L."/>
            <person name="Hu X."/>
            <person name="Shank E.B."/>
            <person name="Swiecicka I."/>
            <person name="Hansen B.M."/>
            <person name="Andrup L."/>
            <person name="Walker B."/>
            <person name="Young S.K."/>
            <person name="Zeng Q."/>
            <person name="Gargeya S."/>
            <person name="Fitzgerald M."/>
            <person name="Haas B."/>
            <person name="Abouelleil A."/>
            <person name="Alvarado L."/>
            <person name="Arachchi H.M."/>
            <person name="Berlin A.M."/>
            <person name="Chapman S.B."/>
            <person name="Dewar J."/>
            <person name="Goldberg J."/>
            <person name="Griggs A."/>
            <person name="Gujja S."/>
            <person name="Hansen M."/>
            <person name="Howarth C."/>
            <person name="Imamovic A."/>
            <person name="Larimer J."/>
            <person name="McCowan C."/>
            <person name="Murphy C."/>
            <person name="Neiman D."/>
            <person name="Pearson M."/>
            <person name="Priest M."/>
            <person name="Roberts A."/>
            <person name="Saif S."/>
            <person name="Shea T."/>
            <person name="Sisk P."/>
            <person name="Sykes S."/>
            <person name="Wortman J."/>
            <person name="Nusbaum C."/>
            <person name="Birren B."/>
        </authorList>
    </citation>
    <scope>NUCLEOTIDE SEQUENCE [LARGE SCALE GENOMIC DNA]</scope>
    <source>
        <strain evidence="2">VD146</strain>
    </source>
</reference>
<dbReference type="PATRIC" id="fig|1053236.3.peg.755"/>
<organism evidence="1 2">
    <name type="scientific">Bacillus cereus (strain VD146)</name>
    <dbReference type="NCBI Taxonomy" id="1053236"/>
    <lineage>
        <taxon>Bacteria</taxon>
        <taxon>Bacillati</taxon>
        <taxon>Bacillota</taxon>
        <taxon>Bacilli</taxon>
        <taxon>Bacillales</taxon>
        <taxon>Bacillaceae</taxon>
        <taxon>Bacillus</taxon>
        <taxon>Bacillus cereus group</taxon>
    </lineage>
</organism>
<proteinExistence type="predicted"/>
<sequence>MSSLIVGHRMVSKVDNLRLYESPSWEDKDVTGIVNVGESFIIDTEIIVNGSKQYKVHDSKNMTFYITASTSYIKIK</sequence>
<gene>
    <name evidence="1" type="ORF">IK1_04106</name>
</gene>
<dbReference type="EMBL" id="AHFE01000018">
    <property type="protein sequence ID" value="EOP46371.1"/>
    <property type="molecule type" value="Genomic_DNA"/>
</dbReference>
<comment type="caution">
    <text evidence="1">The sequence shown here is derived from an EMBL/GenBank/DDBJ whole genome shotgun (WGS) entry which is preliminary data.</text>
</comment>
<evidence type="ECO:0000313" key="2">
    <source>
        <dbReference type="Proteomes" id="UP000014020"/>
    </source>
</evidence>